<comment type="caution">
    <text evidence="1">The sequence shown here is derived from an EMBL/GenBank/DDBJ whole genome shotgun (WGS) entry which is preliminary data.</text>
</comment>
<proteinExistence type="predicted"/>
<dbReference type="NCBIfam" id="NF041770">
    <property type="entry name" value="CFI_box_CTERM"/>
    <property type="match status" value="1"/>
</dbReference>
<accession>A0A412C6D6</accession>
<dbReference type="InterPro" id="IPR049886">
    <property type="entry name" value="CFI_box_CTERM_dom"/>
</dbReference>
<dbReference type="Proteomes" id="UP000286137">
    <property type="component" value="Unassembled WGS sequence"/>
</dbReference>
<reference evidence="1 2" key="1">
    <citation type="submission" date="2018-08" db="EMBL/GenBank/DDBJ databases">
        <title>A genome reference for cultivated species of the human gut microbiota.</title>
        <authorList>
            <person name="Zou Y."/>
            <person name="Xue W."/>
            <person name="Luo G."/>
        </authorList>
    </citation>
    <scope>NUCLEOTIDE SEQUENCE [LARGE SCALE GENOMIC DNA]</scope>
    <source>
        <strain evidence="1 2">AF27-4BH</strain>
    </source>
</reference>
<gene>
    <name evidence="1" type="ORF">DWY88_06135</name>
</gene>
<name>A0A412C6D6_MEDGN</name>
<dbReference type="EMBL" id="QRTJ01000008">
    <property type="protein sequence ID" value="RGQ69058.1"/>
    <property type="molecule type" value="Genomic_DNA"/>
</dbReference>
<dbReference type="RefSeq" id="WP_117994022.1">
    <property type="nucleotide sequence ID" value="NZ_OZ186743.1"/>
</dbReference>
<sequence>MSQNSLQNDLIVLYEKTREKVRGFQKKTYQSDMGILKEENQTLLECVKETIEKSEKCMQEVAGYVPEYASEMLSQIDSKRKREAAVIDHNMAMVAFFVPLMGEIQSTQTKIFTEKIVEIWNQKVPGSKIGHSDAASIENGFKKGVFCYITTAVCKSLNKPDDCYELNLLREYRDQYLMGTKDGEILVKEYYNIAPTIVKRIDRSPDASEIYADIWEKYLKPCVRLIEAGEQEECRELYTKMVRSLEKKYLYSVGGEKVEKE</sequence>
<organism evidence="1 2">
    <name type="scientific">Mediterraneibacter gnavus</name>
    <name type="common">Ruminococcus gnavus</name>
    <dbReference type="NCBI Taxonomy" id="33038"/>
    <lineage>
        <taxon>Bacteria</taxon>
        <taxon>Bacillati</taxon>
        <taxon>Bacillota</taxon>
        <taxon>Clostridia</taxon>
        <taxon>Lachnospirales</taxon>
        <taxon>Lachnospiraceae</taxon>
        <taxon>Mediterraneibacter</taxon>
    </lineage>
</organism>
<protein>
    <submittedName>
        <fullName evidence="1">Uncharacterized protein</fullName>
    </submittedName>
</protein>
<evidence type="ECO:0000313" key="1">
    <source>
        <dbReference type="EMBL" id="RGQ69058.1"/>
    </source>
</evidence>
<evidence type="ECO:0000313" key="2">
    <source>
        <dbReference type="Proteomes" id="UP000286137"/>
    </source>
</evidence>
<dbReference type="AlphaFoldDB" id="A0A412C6D6"/>